<reference evidence="2 3" key="1">
    <citation type="submission" date="2018-03" db="EMBL/GenBank/DDBJ databases">
        <title>Genomic Encyclopedia of Type Strains, Phase III (KMG-III): the genomes of soil and plant-associated and newly described type strains.</title>
        <authorList>
            <person name="Whitman W."/>
        </authorList>
    </citation>
    <scope>NUCLEOTIDE SEQUENCE [LARGE SCALE GENOMIC DNA]</scope>
    <source>
        <strain evidence="2 3">CGMCC 1.12484</strain>
    </source>
</reference>
<dbReference type="RefSeq" id="WP_219905704.1">
    <property type="nucleotide sequence ID" value="NZ_PVTL01000012.1"/>
</dbReference>
<gene>
    <name evidence="2" type="ORF">B0I08_11247</name>
</gene>
<proteinExistence type="predicted"/>
<dbReference type="Gene3D" id="3.40.50.2000">
    <property type="entry name" value="Glycogen Phosphorylase B"/>
    <property type="match status" value="1"/>
</dbReference>
<dbReference type="Proteomes" id="UP000237983">
    <property type="component" value="Unassembled WGS sequence"/>
</dbReference>
<name>A0A2T0V3B4_9MICO</name>
<protein>
    <recommendedName>
        <fullName evidence="1">D-inositol 3-phosphate glycosyltransferase</fullName>
    </recommendedName>
</protein>
<dbReference type="PANTHER" id="PTHR45947:SF3">
    <property type="entry name" value="SULFOQUINOVOSYL TRANSFERASE SQD2"/>
    <property type="match status" value="1"/>
</dbReference>
<keyword evidence="2" id="KW-0808">Transferase</keyword>
<dbReference type="GO" id="GO:0016758">
    <property type="term" value="F:hexosyltransferase activity"/>
    <property type="evidence" value="ECO:0007669"/>
    <property type="project" value="TreeGrafter"/>
</dbReference>
<accession>A0A2T0V3B4</accession>
<sequence>MTYTEGGRRYLIDKGRFDGAKVTAIGNSTDTEPIRTGFLAAVRDQRPHRSPSDEPRALYVGGLDPSKKIHFLIEAAREAARISPNFKLIVVGKGILSADVDEAIAQGVPIDRILEARGEGLGQLGSIADVMWMPGRVGLAAVDAVAMGLPVHTTPFPFHAPEIELLTDDEVAFLPENSREFAARSIALMAALPSPEDRKLRQDVPTVTSVAKAFSGVVRSALTERG</sequence>
<dbReference type="PANTHER" id="PTHR45947">
    <property type="entry name" value="SULFOQUINOVOSYL TRANSFERASE SQD2"/>
    <property type="match status" value="1"/>
</dbReference>
<dbReference type="SUPFAM" id="SSF53756">
    <property type="entry name" value="UDP-Glycosyltransferase/glycogen phosphorylase"/>
    <property type="match status" value="1"/>
</dbReference>
<dbReference type="AlphaFoldDB" id="A0A2T0V3B4"/>
<evidence type="ECO:0000313" key="3">
    <source>
        <dbReference type="Proteomes" id="UP000237983"/>
    </source>
</evidence>
<dbReference type="Pfam" id="PF13692">
    <property type="entry name" value="Glyco_trans_1_4"/>
    <property type="match status" value="1"/>
</dbReference>
<comment type="caution">
    <text evidence="2">The sequence shown here is derived from an EMBL/GenBank/DDBJ whole genome shotgun (WGS) entry which is preliminary data.</text>
</comment>
<dbReference type="EMBL" id="PVTL01000012">
    <property type="protein sequence ID" value="PRY64662.1"/>
    <property type="molecule type" value="Genomic_DNA"/>
</dbReference>
<dbReference type="InterPro" id="IPR050194">
    <property type="entry name" value="Glycosyltransferase_grp1"/>
</dbReference>
<keyword evidence="3" id="KW-1185">Reference proteome</keyword>
<evidence type="ECO:0000256" key="1">
    <source>
        <dbReference type="ARBA" id="ARBA00021292"/>
    </source>
</evidence>
<evidence type="ECO:0000313" key="2">
    <source>
        <dbReference type="EMBL" id="PRY64662.1"/>
    </source>
</evidence>
<organism evidence="2 3">
    <name type="scientific">Glaciihabitans tibetensis</name>
    <dbReference type="NCBI Taxonomy" id="1266600"/>
    <lineage>
        <taxon>Bacteria</taxon>
        <taxon>Bacillati</taxon>
        <taxon>Actinomycetota</taxon>
        <taxon>Actinomycetes</taxon>
        <taxon>Micrococcales</taxon>
        <taxon>Microbacteriaceae</taxon>
        <taxon>Glaciihabitans</taxon>
    </lineage>
</organism>